<sequence>MIKPGRLIAGLFLLFWASMAGAQIRGEDDIVKTLFLEALRANPSKLSGQDAESSLYFTLNRFVDPGISKTYGELTEQQQRERLDEARTWIATQLQDSSVLPVDIVVSFPASLQLAKDGTVGLRISAPKRSAISGTLEELTIRAPLQTPPVLVRPVQPFDLGSLQPDGSVRAQLEELAQSRRGVMVVARITIREMGTVPQNGTATAGGVVAEVALHETTAVDRQLVAGDLIWRLPDPPTENAEIELTDIERVLRLQKQDGAYQDRMQNGNRPLINLLQWRALADVPLDEVISRRLSPDLFWQLYGEFTPRSLQDALIPPDRLGRDRRAFAPTLNDIDIRQAEDDVLRALWPQLRGALPNGPVPVASTASFSLSEYDFTRGGFSLSLRTNGWLVSGQYPILTGLPDFLTAPQEQATTLMDRMTAIDGAGRRNVTLYARFDLTSRQVDFPLEGPLQLPQIVPGFGLQMASLHAATQHPDIDSLMRNKLMDLDPTKYRGPERPIADQDELAQWAAIAEDPGARGEDLIAAAMAVADDPMILSQGMNRRGQVADPLAKAQEIAMPARLVLTGQMDLSKGASGWSATDFRWTYSSNESGLLAPDVELADTSILTGIQLTSEQDQALADIGGRVQYRATFQPVTAAMKRQNPVVYLQLTEVALFSSRKDQTGLPLVRIMLKSGDTPAEQEAATSPVQAPQRVVLDHDYLDLLLVAELGDELDDATMDRMLLDRLHRELRTQFDTDLPWGRFFDPMPQRLNRVERAALVPRFRIWQEARAAALPKDVVIAVANSYLQASCGVQVYAAPSQVNNFGPNSRALLETLNYAEVAQSVGATLAALDRVARNVTNRQPVLADRRLVEIGGRPIYGLLRTDRHPAASACIGNERLDAVTDGFDAAQSGTADAVAILHSPVLLPNESRLAAQTRHYARLREVTLQPPVDRAPAARSLGVLQIDLDVSDSVFYGQDALPQRHIPNPTGKPVRVPVAQVAAQSVAPAQALDIKGVTLASPPDVIEGVLVAHGAMQRRYSQGFTPELAPGSIQGHGTLPATQLVTQADMLIDNAAGEVLLSLTDARLEEGALGFGRLAEYNSAEVSAEGVLGAVLKKYGDPAFSEETRRGGRPLARYVWGFNPAISMPQCMPDLTNSVGRQMREVLTINSNEDRAFLTLAEALPWPGFGPVAQGAPDFSSCQPMMVVELGAYADKLRLVTWLLDPSRIQTLSWQEKAAPDKTELIEGAADIDL</sequence>
<name>A0ABT4ZGF6_9RHOB</name>
<gene>
    <name evidence="2" type="ORF">PAF17_12885</name>
</gene>
<accession>A0ABT4ZGF6</accession>
<protein>
    <submittedName>
        <fullName evidence="2">Uncharacterized protein</fullName>
    </submittedName>
</protein>
<feature type="chain" id="PRO_5046038538" evidence="1">
    <location>
        <begin position="23"/>
        <end position="1235"/>
    </location>
</feature>
<dbReference type="Proteomes" id="UP001165641">
    <property type="component" value="Unassembled WGS sequence"/>
</dbReference>
<comment type="caution">
    <text evidence="2">The sequence shown here is derived from an EMBL/GenBank/DDBJ whole genome shotgun (WGS) entry which is preliminary data.</text>
</comment>
<keyword evidence="1" id="KW-0732">Signal</keyword>
<evidence type="ECO:0000313" key="2">
    <source>
        <dbReference type="EMBL" id="MDB6178392.1"/>
    </source>
</evidence>
<proteinExistence type="predicted"/>
<feature type="signal peptide" evidence="1">
    <location>
        <begin position="1"/>
        <end position="22"/>
    </location>
</feature>
<dbReference type="RefSeq" id="WP_271889514.1">
    <property type="nucleotide sequence ID" value="NZ_JAQBIE010000016.1"/>
</dbReference>
<evidence type="ECO:0000313" key="3">
    <source>
        <dbReference type="Proteomes" id="UP001165641"/>
    </source>
</evidence>
<keyword evidence="3" id="KW-1185">Reference proteome</keyword>
<dbReference type="EMBL" id="JAQBIE010000016">
    <property type="protein sequence ID" value="MDB6178392.1"/>
    <property type="molecule type" value="Genomic_DNA"/>
</dbReference>
<organism evidence="2 3">
    <name type="scientific">Paracoccus onchidii</name>
    <dbReference type="NCBI Taxonomy" id="3017813"/>
    <lineage>
        <taxon>Bacteria</taxon>
        <taxon>Pseudomonadati</taxon>
        <taxon>Pseudomonadota</taxon>
        <taxon>Alphaproteobacteria</taxon>
        <taxon>Rhodobacterales</taxon>
        <taxon>Paracoccaceae</taxon>
        <taxon>Paracoccus</taxon>
    </lineage>
</organism>
<evidence type="ECO:0000256" key="1">
    <source>
        <dbReference type="SAM" id="SignalP"/>
    </source>
</evidence>
<reference evidence="2" key="1">
    <citation type="submission" date="2022-12" db="EMBL/GenBank/DDBJ databases">
        <title>Paracoccus onchidii sp. nov., isolated from a marine invertebrate from the South China Sea.</title>
        <authorList>
            <person name="Xu S."/>
            <person name="Liu Z."/>
            <person name="Xu Y."/>
        </authorList>
    </citation>
    <scope>NUCLEOTIDE SEQUENCE</scope>
    <source>
        <strain evidence="2">Z330</strain>
    </source>
</reference>